<dbReference type="EMBL" id="BMFK01000003">
    <property type="protein sequence ID" value="GGE79323.1"/>
    <property type="molecule type" value="Genomic_DNA"/>
</dbReference>
<dbReference type="AlphaFoldDB" id="A0A917AVJ9"/>
<organism evidence="1 2">
    <name type="scientific">Priestia taiwanensis</name>
    <dbReference type="NCBI Taxonomy" id="1347902"/>
    <lineage>
        <taxon>Bacteria</taxon>
        <taxon>Bacillati</taxon>
        <taxon>Bacillota</taxon>
        <taxon>Bacilli</taxon>
        <taxon>Bacillales</taxon>
        <taxon>Bacillaceae</taxon>
        <taxon>Priestia</taxon>
    </lineage>
</organism>
<reference evidence="1" key="2">
    <citation type="submission" date="2020-09" db="EMBL/GenBank/DDBJ databases">
        <authorList>
            <person name="Sun Q."/>
            <person name="Zhou Y."/>
        </authorList>
    </citation>
    <scope>NUCLEOTIDE SEQUENCE</scope>
    <source>
        <strain evidence="1">CGMCC 1.12698</strain>
    </source>
</reference>
<name>A0A917AVJ9_9BACI</name>
<keyword evidence="2" id="KW-1185">Reference proteome</keyword>
<sequence length="197" mass="22935">MFNFFKSKKKISLSEQLRELQKAGIHLRKGMTEDILLEEFDEKEFEKEPYLLALVAMGGEVEVEEDDFVDVSDDVWHFDTECIEDNGDYVQIVERVKALSKGLLEIENIRDAVDIEEEEATLTFTLAGKEYHWDLEVDNDWVDGTIFDRFNELLAQQKTEKRIAILELGQDCLIGMYSPEQLKQINALLTNNKFEFI</sequence>
<comment type="caution">
    <text evidence="1">The sequence shown here is derived from an EMBL/GenBank/DDBJ whole genome shotgun (WGS) entry which is preliminary data.</text>
</comment>
<protein>
    <submittedName>
        <fullName evidence="1">Uncharacterized protein</fullName>
    </submittedName>
</protein>
<reference evidence="1" key="1">
    <citation type="journal article" date="2014" name="Int. J. Syst. Evol. Microbiol.">
        <title>Complete genome sequence of Corynebacterium casei LMG S-19264T (=DSM 44701T), isolated from a smear-ripened cheese.</title>
        <authorList>
            <consortium name="US DOE Joint Genome Institute (JGI-PGF)"/>
            <person name="Walter F."/>
            <person name="Albersmeier A."/>
            <person name="Kalinowski J."/>
            <person name="Ruckert C."/>
        </authorList>
    </citation>
    <scope>NUCLEOTIDE SEQUENCE</scope>
    <source>
        <strain evidence="1">CGMCC 1.12698</strain>
    </source>
</reference>
<proteinExistence type="predicted"/>
<evidence type="ECO:0000313" key="2">
    <source>
        <dbReference type="Proteomes" id="UP000605259"/>
    </source>
</evidence>
<accession>A0A917AVJ9</accession>
<evidence type="ECO:0000313" key="1">
    <source>
        <dbReference type="EMBL" id="GGE79323.1"/>
    </source>
</evidence>
<gene>
    <name evidence="1" type="ORF">GCM10007140_31140</name>
</gene>
<dbReference type="Proteomes" id="UP000605259">
    <property type="component" value="Unassembled WGS sequence"/>
</dbReference>